<proteinExistence type="predicted"/>
<evidence type="ECO:0000256" key="3">
    <source>
        <dbReference type="ARBA" id="ARBA00023014"/>
    </source>
</evidence>
<evidence type="ECO:0000313" key="5">
    <source>
        <dbReference type="EMBL" id="HGD13493.1"/>
    </source>
</evidence>
<dbReference type="InterPro" id="IPR017900">
    <property type="entry name" value="4Fe4S_Fe_S_CS"/>
</dbReference>
<feature type="domain" description="4Fe-4S ferredoxin-type" evidence="4">
    <location>
        <begin position="578"/>
        <end position="607"/>
    </location>
</feature>
<sequence length="614" mass="66340">MVRPGESLIAGLDLPLSGARLKIEGCVEEFKLNFVPDSPCRVGCPAGVNVKAYVGLIARGNFERALAVVRQRNPLPGICGRVCTHPCEAECRRAEIDEPVAIRQLKRFIADYALHAAPAELPPDTPKRPEKIAVIGSGPAGLTAASDLRRMGYAVTIFEAQNKAGGMLVWGIPPFRLPRNVIEEEINSILNLGIELIVNTRIDDPRQLRKDGYAAVFWAPGCQQSIKLGLPFEDNLEGVIDSLSFLKMAYEGKIGSLIGRVLVIGGGDSAIDSARVAKRLGASEVVIVYRRTRTEMPAAKEEISAAEEEGVRFEFLIQPVGFLHHNGKITGLRVVRCQLAEPDASGRRKPVPIPDSDLLMEAEWVITALGQKPALPVSGFPEWVVVGGDAVGGPATVINAIASGHKGASLIHQFITAASSGPGTEIKEMEVAPTVLKAVALTRTKARVLPVYARRGFEEIEAAFTPAEARQEAGRCLRCGPCQECVLCSYTCPKHQVVLKLEDVNKPIYLRIHGQNEILFETERRVFIQIPGRVEEITGFIQALVVKIEPELCRGCGRCIAVCPHEALTLKEWRPGIEVAQVDRQRCRGCGVCIAVCPSGALQGSAGFAGGEDD</sequence>
<dbReference type="Gene3D" id="3.50.50.60">
    <property type="entry name" value="FAD/NAD(P)-binding domain"/>
    <property type="match status" value="1"/>
</dbReference>
<dbReference type="PROSITE" id="PS51379">
    <property type="entry name" value="4FE4S_FER_2"/>
    <property type="match status" value="2"/>
</dbReference>
<dbReference type="InterPro" id="IPR009051">
    <property type="entry name" value="Helical_ferredxn"/>
</dbReference>
<protein>
    <submittedName>
        <fullName evidence="5">4Fe-4S dicluster domain-containing protein</fullName>
    </submittedName>
</protein>
<dbReference type="Gene3D" id="3.30.70.20">
    <property type="match status" value="2"/>
</dbReference>
<dbReference type="InterPro" id="IPR017896">
    <property type="entry name" value="4Fe4S_Fe-S-bd"/>
</dbReference>
<dbReference type="PROSITE" id="PS00198">
    <property type="entry name" value="4FE4S_FER_1"/>
    <property type="match status" value="2"/>
</dbReference>
<dbReference type="Gene3D" id="3.40.50.720">
    <property type="entry name" value="NAD(P)-binding Rossmann-like Domain"/>
    <property type="match status" value="1"/>
</dbReference>
<dbReference type="Gene3D" id="1.10.1060.10">
    <property type="entry name" value="Alpha-helical ferredoxin"/>
    <property type="match status" value="1"/>
</dbReference>
<gene>
    <name evidence="5" type="ORF">ENX16_05385</name>
</gene>
<dbReference type="GO" id="GO:0051536">
    <property type="term" value="F:iron-sulfur cluster binding"/>
    <property type="evidence" value="ECO:0007669"/>
    <property type="project" value="UniProtKB-KW"/>
</dbReference>
<reference evidence="5" key="1">
    <citation type="journal article" date="2020" name="mSystems">
        <title>Genome- and Community-Level Interaction Insights into Carbon Utilization and Element Cycling Functions of Hydrothermarchaeota in Hydrothermal Sediment.</title>
        <authorList>
            <person name="Zhou Z."/>
            <person name="Liu Y."/>
            <person name="Xu W."/>
            <person name="Pan J."/>
            <person name="Luo Z.H."/>
            <person name="Li M."/>
        </authorList>
    </citation>
    <scope>NUCLEOTIDE SEQUENCE [LARGE SCALE GENOMIC DNA]</scope>
    <source>
        <strain evidence="5">SpSt-914</strain>
    </source>
</reference>
<keyword evidence="3" id="KW-0411">Iron-sulfur</keyword>
<dbReference type="SUPFAM" id="SSF46548">
    <property type="entry name" value="alpha-helical ferredoxin"/>
    <property type="match status" value="1"/>
</dbReference>
<dbReference type="GO" id="GO:0016491">
    <property type="term" value="F:oxidoreductase activity"/>
    <property type="evidence" value="ECO:0007669"/>
    <property type="project" value="InterPro"/>
</dbReference>
<dbReference type="InterPro" id="IPR023753">
    <property type="entry name" value="FAD/NAD-binding_dom"/>
</dbReference>
<evidence type="ECO:0000256" key="1">
    <source>
        <dbReference type="ARBA" id="ARBA00022723"/>
    </source>
</evidence>
<dbReference type="SUPFAM" id="SSF51971">
    <property type="entry name" value="Nucleotide-binding domain"/>
    <property type="match status" value="1"/>
</dbReference>
<organism evidence="5">
    <name type="scientific">candidate division WOR-3 bacterium</name>
    <dbReference type="NCBI Taxonomy" id="2052148"/>
    <lineage>
        <taxon>Bacteria</taxon>
        <taxon>Bacteria division WOR-3</taxon>
    </lineage>
</organism>
<name>A0A7V3PU53_UNCW3</name>
<evidence type="ECO:0000259" key="4">
    <source>
        <dbReference type="PROSITE" id="PS51379"/>
    </source>
</evidence>
<evidence type="ECO:0000256" key="2">
    <source>
        <dbReference type="ARBA" id="ARBA00023004"/>
    </source>
</evidence>
<dbReference type="EMBL" id="DTMZ01000123">
    <property type="protein sequence ID" value="HGD13493.1"/>
    <property type="molecule type" value="Genomic_DNA"/>
</dbReference>
<comment type="caution">
    <text evidence="5">The sequence shown here is derived from an EMBL/GenBank/DDBJ whole genome shotgun (WGS) entry which is preliminary data.</text>
</comment>
<dbReference type="Pfam" id="PF07992">
    <property type="entry name" value="Pyr_redox_2"/>
    <property type="match status" value="1"/>
</dbReference>
<dbReference type="Pfam" id="PF12838">
    <property type="entry name" value="Fer4_7"/>
    <property type="match status" value="1"/>
</dbReference>
<keyword evidence="1" id="KW-0479">Metal-binding</keyword>
<dbReference type="PRINTS" id="PR00419">
    <property type="entry name" value="ADXRDTASE"/>
</dbReference>
<accession>A0A7V3PU53</accession>
<keyword evidence="2" id="KW-0408">Iron</keyword>
<dbReference type="AlphaFoldDB" id="A0A7V3PU53"/>
<dbReference type="PANTHER" id="PTHR42783:SF3">
    <property type="entry name" value="GLUTAMATE SYNTHASE [NADPH] SMALL CHAIN-RELATED"/>
    <property type="match status" value="1"/>
</dbReference>
<dbReference type="SUPFAM" id="SSF54862">
    <property type="entry name" value="4Fe-4S ferredoxins"/>
    <property type="match status" value="1"/>
</dbReference>
<dbReference type="PANTHER" id="PTHR42783">
    <property type="entry name" value="GLUTAMATE SYNTHASE [NADPH] SMALL CHAIN"/>
    <property type="match status" value="1"/>
</dbReference>
<dbReference type="InterPro" id="IPR028261">
    <property type="entry name" value="DPD_II"/>
</dbReference>
<feature type="domain" description="4Fe-4S ferredoxin-type" evidence="4">
    <location>
        <begin position="544"/>
        <end position="573"/>
    </location>
</feature>
<dbReference type="GO" id="GO:0046872">
    <property type="term" value="F:metal ion binding"/>
    <property type="evidence" value="ECO:0007669"/>
    <property type="project" value="UniProtKB-KW"/>
</dbReference>
<dbReference type="Pfam" id="PF14691">
    <property type="entry name" value="Fer4_20"/>
    <property type="match status" value="1"/>
</dbReference>
<dbReference type="InterPro" id="IPR036188">
    <property type="entry name" value="FAD/NAD-bd_sf"/>
</dbReference>